<comment type="caution">
    <text evidence="2">The sequence shown here is derived from an EMBL/GenBank/DDBJ whole genome shotgun (WGS) entry which is preliminary data.</text>
</comment>
<organism evidence="2">
    <name type="scientific">marine sediment metagenome</name>
    <dbReference type="NCBI Taxonomy" id="412755"/>
    <lineage>
        <taxon>unclassified sequences</taxon>
        <taxon>metagenomes</taxon>
        <taxon>ecological metagenomes</taxon>
    </lineage>
</organism>
<dbReference type="AlphaFoldDB" id="X1F8X7"/>
<reference evidence="2" key="1">
    <citation type="journal article" date="2014" name="Front. Microbiol.">
        <title>High frequency of phylogenetically diverse reductive dehalogenase-homologous genes in deep subseafloor sedimentary metagenomes.</title>
        <authorList>
            <person name="Kawai M."/>
            <person name="Futagami T."/>
            <person name="Toyoda A."/>
            <person name="Takaki Y."/>
            <person name="Nishi S."/>
            <person name="Hori S."/>
            <person name="Arai W."/>
            <person name="Tsubouchi T."/>
            <person name="Morono Y."/>
            <person name="Uchiyama I."/>
            <person name="Ito T."/>
            <person name="Fujiyama A."/>
            <person name="Inagaki F."/>
            <person name="Takami H."/>
        </authorList>
    </citation>
    <scope>NUCLEOTIDE SEQUENCE</scope>
    <source>
        <strain evidence="2">Expedition CK06-06</strain>
    </source>
</reference>
<evidence type="ECO:0000256" key="1">
    <source>
        <dbReference type="SAM" id="Phobius"/>
    </source>
</evidence>
<evidence type="ECO:0000313" key="2">
    <source>
        <dbReference type="EMBL" id="GAH28985.1"/>
    </source>
</evidence>
<accession>X1F8X7</accession>
<feature type="non-terminal residue" evidence="2">
    <location>
        <position position="1"/>
    </location>
</feature>
<sequence length="120" mass="13391">KSSCYEKKPTDFKDEKKHRKIATVDVGGTAWGSAVHRIFDYLIKEDPDEQLLSLHIEKAPELPCAPVKAESAIILLILAKEDSLHFFIPFTMLFIVATILVPVSPSATGKTLISFRYCSI</sequence>
<keyword evidence="1" id="KW-1133">Transmembrane helix</keyword>
<keyword evidence="1" id="KW-0472">Membrane</keyword>
<name>X1F8X7_9ZZZZ</name>
<dbReference type="EMBL" id="BARU01000212">
    <property type="protein sequence ID" value="GAH28985.1"/>
    <property type="molecule type" value="Genomic_DNA"/>
</dbReference>
<keyword evidence="1" id="KW-0812">Transmembrane</keyword>
<gene>
    <name evidence="2" type="ORF">S03H2_00860</name>
</gene>
<proteinExistence type="predicted"/>
<protein>
    <submittedName>
        <fullName evidence="2">Uncharacterized protein</fullName>
    </submittedName>
</protein>
<feature type="transmembrane region" description="Helical" evidence="1">
    <location>
        <begin position="84"/>
        <end position="103"/>
    </location>
</feature>